<proteinExistence type="predicted"/>
<comment type="caution">
    <text evidence="1">The sequence shown here is derived from an EMBL/GenBank/DDBJ whole genome shotgun (WGS) entry which is preliminary data.</text>
</comment>
<name>A0A0W0GAV8_MONRR</name>
<protein>
    <submittedName>
        <fullName evidence="1">Uncharacterized protein</fullName>
    </submittedName>
</protein>
<evidence type="ECO:0000313" key="2">
    <source>
        <dbReference type="Proteomes" id="UP000054988"/>
    </source>
</evidence>
<dbReference type="EMBL" id="LATX01000639">
    <property type="protein sequence ID" value="KTB45685.1"/>
    <property type="molecule type" value="Genomic_DNA"/>
</dbReference>
<accession>A0A0W0GAV8</accession>
<gene>
    <name evidence="1" type="ORF">WG66_1714</name>
</gene>
<evidence type="ECO:0000313" key="1">
    <source>
        <dbReference type="EMBL" id="KTB45685.1"/>
    </source>
</evidence>
<reference evidence="1 2" key="1">
    <citation type="submission" date="2015-12" db="EMBL/GenBank/DDBJ databases">
        <title>Draft genome sequence of Moniliophthora roreri, the causal agent of frosty pod rot of cacao.</title>
        <authorList>
            <person name="Aime M.C."/>
            <person name="Diaz-Valderrama J.R."/>
            <person name="Kijpornyongpan T."/>
            <person name="Phillips-Mora W."/>
        </authorList>
    </citation>
    <scope>NUCLEOTIDE SEQUENCE [LARGE SCALE GENOMIC DNA]</scope>
    <source>
        <strain evidence="1 2">MCA 2952</strain>
    </source>
</reference>
<dbReference type="Proteomes" id="UP000054988">
    <property type="component" value="Unassembled WGS sequence"/>
</dbReference>
<sequence length="122" mass="13314">MSAINGAYAIQEAFVSMGFCIPIELHAITQYTHPPPFFSSSTGTGRETVMSSTGAAVWEVIVVKESMCMVFGGDGFWSEEVEVKTVDGPKDEFNPDSDVSLESSFILAVIAWKSNERLPTRL</sequence>
<organism evidence="1 2">
    <name type="scientific">Moniliophthora roreri</name>
    <name type="common">Frosty pod rot fungus</name>
    <name type="synonym">Monilia roreri</name>
    <dbReference type="NCBI Taxonomy" id="221103"/>
    <lineage>
        <taxon>Eukaryota</taxon>
        <taxon>Fungi</taxon>
        <taxon>Dikarya</taxon>
        <taxon>Basidiomycota</taxon>
        <taxon>Agaricomycotina</taxon>
        <taxon>Agaricomycetes</taxon>
        <taxon>Agaricomycetidae</taxon>
        <taxon>Agaricales</taxon>
        <taxon>Marasmiineae</taxon>
        <taxon>Marasmiaceae</taxon>
        <taxon>Moniliophthora</taxon>
    </lineage>
</organism>
<dbReference type="AlphaFoldDB" id="A0A0W0GAV8"/>